<dbReference type="InterPro" id="IPR039697">
    <property type="entry name" value="Alcohol_dehydrogenase_Fe"/>
</dbReference>
<dbReference type="Pfam" id="PF00465">
    <property type="entry name" value="Fe-ADH"/>
    <property type="match status" value="1"/>
</dbReference>
<feature type="domain" description="Fe-containing alcohol dehydrogenase-like C-terminal" evidence="6">
    <location>
        <begin position="189"/>
        <end position="387"/>
    </location>
</feature>
<accession>A0A0A1YMT7</accession>
<dbReference type="CDD" id="cd08193">
    <property type="entry name" value="HVD"/>
    <property type="match status" value="1"/>
</dbReference>
<evidence type="ECO:0000256" key="4">
    <source>
        <dbReference type="ARBA" id="ARBA00023027"/>
    </source>
</evidence>
<dbReference type="OrthoDB" id="9815791at2"/>
<reference evidence="7 8" key="1">
    <citation type="journal article" date="2014" name="Genome Announc.">
        <title>Draft Genome Sequence of Petroleum Oil-Degrading Marine Bacterium Pseudomonas taeanensis Strain MS-3, Isolated from a Crude Oil-Contaminated Seashore.</title>
        <authorList>
            <person name="Lee S.Y."/>
            <person name="Kim S.H."/>
            <person name="Lee D.G."/>
            <person name="Shin S."/>
            <person name="Yun S.H."/>
            <person name="Choi C.W."/>
            <person name="Chung Y.H."/>
            <person name="Choi J.S."/>
            <person name="Kahng H.Y."/>
            <person name="Kim S.I."/>
        </authorList>
    </citation>
    <scope>NUCLEOTIDE SEQUENCE [LARGE SCALE GENOMIC DNA]</scope>
    <source>
        <strain evidence="7 8">MS-3</strain>
    </source>
</reference>
<dbReference type="GO" id="GO:0004022">
    <property type="term" value="F:alcohol dehydrogenase (NAD+) activity"/>
    <property type="evidence" value="ECO:0007669"/>
    <property type="project" value="TreeGrafter"/>
</dbReference>
<dbReference type="EMBL" id="AWSQ01000001">
    <property type="protein sequence ID" value="KFX71237.1"/>
    <property type="molecule type" value="Genomic_DNA"/>
</dbReference>
<dbReference type="InterPro" id="IPR001670">
    <property type="entry name" value="ADH_Fe/GldA"/>
</dbReference>
<dbReference type="Proteomes" id="UP000030063">
    <property type="component" value="Unassembled WGS sequence"/>
</dbReference>
<protein>
    <submittedName>
        <fullName evidence="7">Alcohol dehydrogenase</fullName>
    </submittedName>
</protein>
<evidence type="ECO:0000256" key="3">
    <source>
        <dbReference type="ARBA" id="ARBA00023002"/>
    </source>
</evidence>
<keyword evidence="3" id="KW-0560">Oxidoreductase</keyword>
<dbReference type="PROSITE" id="PS00913">
    <property type="entry name" value="ADH_IRON_1"/>
    <property type="match status" value="1"/>
</dbReference>
<sequence length="387" mass="40097">MHPFSFATTAQIICESGSAHRLATLCQERGAQSVLIVTDPGITRLGLLAEVLAGFLREGVTAQVFDQVVADPPEAIVLNAVAQARALKAQLIIGFGGGSSMDVAKLVALLAHPQCAQTLADIYGVGNAKGQRLPLIQVPTTAGTGSEVTQVAIVTTGATTKLGVVSPLLLPDLALLDADLTLGLPPAVTAATGIDAMVHAIEAYTSALKKNPLSDLLAREALRLLAANLDEAVHNGGNREARQAMLLGACLAGQAFANAPVAAVHALAYPLGGHFHIPHGLSNALVLPHVLGFNASVAAPLYAELAPLVLGDKLRPGNAMAQTEQFIGALADFSERSGLPTCLRDAGVTESMLPQLAADAMLQQRLLVNNPREMTEAHALAIYQVAY</sequence>
<dbReference type="PANTHER" id="PTHR11496">
    <property type="entry name" value="ALCOHOL DEHYDROGENASE"/>
    <property type="match status" value="1"/>
</dbReference>
<evidence type="ECO:0000313" key="7">
    <source>
        <dbReference type="EMBL" id="KFX71237.1"/>
    </source>
</evidence>
<dbReference type="RefSeq" id="WP_025164075.1">
    <property type="nucleotide sequence ID" value="NZ_AWSQ01000001.1"/>
</dbReference>
<organism evidence="7 8">
    <name type="scientific">Pseudomonas taeanensis MS-3</name>
    <dbReference type="NCBI Taxonomy" id="1395571"/>
    <lineage>
        <taxon>Bacteria</taxon>
        <taxon>Pseudomonadati</taxon>
        <taxon>Pseudomonadota</taxon>
        <taxon>Gammaproteobacteria</taxon>
        <taxon>Pseudomonadales</taxon>
        <taxon>Pseudomonadaceae</taxon>
        <taxon>Pseudomonas</taxon>
    </lineage>
</organism>
<feature type="domain" description="Alcohol dehydrogenase iron-type/glycerol dehydrogenase GldA" evidence="5">
    <location>
        <begin position="11"/>
        <end position="177"/>
    </location>
</feature>
<dbReference type="AlphaFoldDB" id="A0A0A1YMT7"/>
<dbReference type="STRING" id="1395571.TMS3_0104720"/>
<comment type="caution">
    <text evidence="7">The sequence shown here is derived from an EMBL/GenBank/DDBJ whole genome shotgun (WGS) entry which is preliminary data.</text>
</comment>
<keyword evidence="8" id="KW-1185">Reference proteome</keyword>
<dbReference type="Gene3D" id="3.40.50.1970">
    <property type="match status" value="1"/>
</dbReference>
<dbReference type="eggNOG" id="COG1454">
    <property type="taxonomic scope" value="Bacteria"/>
</dbReference>
<dbReference type="Gene3D" id="1.20.1090.10">
    <property type="entry name" value="Dehydroquinate synthase-like - alpha domain"/>
    <property type="match status" value="1"/>
</dbReference>
<proteinExistence type="inferred from homology"/>
<dbReference type="Pfam" id="PF25137">
    <property type="entry name" value="ADH_Fe_C"/>
    <property type="match status" value="1"/>
</dbReference>
<dbReference type="PANTHER" id="PTHR11496:SF102">
    <property type="entry name" value="ALCOHOL DEHYDROGENASE 4"/>
    <property type="match status" value="1"/>
</dbReference>
<dbReference type="SUPFAM" id="SSF56796">
    <property type="entry name" value="Dehydroquinate synthase-like"/>
    <property type="match status" value="1"/>
</dbReference>
<dbReference type="FunFam" id="3.40.50.1970:FF:000003">
    <property type="entry name" value="Alcohol dehydrogenase, iron-containing"/>
    <property type="match status" value="1"/>
</dbReference>
<evidence type="ECO:0000256" key="1">
    <source>
        <dbReference type="ARBA" id="ARBA00001962"/>
    </source>
</evidence>
<dbReference type="InterPro" id="IPR018211">
    <property type="entry name" value="ADH_Fe_CS"/>
</dbReference>
<name>A0A0A1YMT7_9PSED</name>
<comment type="similarity">
    <text evidence="2">Belongs to the iron-containing alcohol dehydrogenase family.</text>
</comment>
<keyword evidence="4" id="KW-0520">NAD</keyword>
<dbReference type="InterPro" id="IPR056798">
    <property type="entry name" value="ADH_Fe_C"/>
</dbReference>
<evidence type="ECO:0000259" key="5">
    <source>
        <dbReference type="Pfam" id="PF00465"/>
    </source>
</evidence>
<evidence type="ECO:0000256" key="2">
    <source>
        <dbReference type="ARBA" id="ARBA00007358"/>
    </source>
</evidence>
<dbReference type="FunFam" id="1.20.1090.10:FF:000001">
    <property type="entry name" value="Aldehyde-alcohol dehydrogenase"/>
    <property type="match status" value="1"/>
</dbReference>
<gene>
    <name evidence="7" type="ORF">TMS3_0104720</name>
</gene>
<dbReference type="GO" id="GO:0046872">
    <property type="term" value="F:metal ion binding"/>
    <property type="evidence" value="ECO:0007669"/>
    <property type="project" value="InterPro"/>
</dbReference>
<evidence type="ECO:0000313" key="8">
    <source>
        <dbReference type="Proteomes" id="UP000030063"/>
    </source>
</evidence>
<evidence type="ECO:0000259" key="6">
    <source>
        <dbReference type="Pfam" id="PF25137"/>
    </source>
</evidence>
<comment type="cofactor">
    <cofactor evidence="1">
        <name>Fe cation</name>
        <dbReference type="ChEBI" id="CHEBI:24875"/>
    </cofactor>
</comment>